<accession>A0A5R9J5P1</accession>
<dbReference type="EMBL" id="VCDI01000009">
    <property type="protein sequence ID" value="TLU70931.1"/>
    <property type="molecule type" value="Genomic_DNA"/>
</dbReference>
<reference evidence="2 3" key="1">
    <citation type="submission" date="2019-05" db="EMBL/GenBank/DDBJ databases">
        <authorList>
            <person name="Pankratov T."/>
            <person name="Grouzdev D."/>
        </authorList>
    </citation>
    <scope>NUCLEOTIDE SEQUENCE [LARGE SCALE GENOMIC DNA]</scope>
    <source>
        <strain evidence="2 3">KEBCLARHB70R</strain>
    </source>
</reference>
<keyword evidence="3" id="KW-1185">Reference proteome</keyword>
<gene>
    <name evidence="2" type="ORF">FE263_18895</name>
</gene>
<protein>
    <submittedName>
        <fullName evidence="2">Uncharacterized protein</fullName>
    </submittedName>
</protein>
<proteinExistence type="predicted"/>
<keyword evidence="1" id="KW-0732">Signal</keyword>
<name>A0A5R9J5P1_9PROT</name>
<feature type="chain" id="PRO_5024327709" evidence="1">
    <location>
        <begin position="22"/>
        <end position="147"/>
    </location>
</feature>
<evidence type="ECO:0000256" key="1">
    <source>
        <dbReference type="SAM" id="SignalP"/>
    </source>
</evidence>
<dbReference type="RefSeq" id="WP_138327601.1">
    <property type="nucleotide sequence ID" value="NZ_VCDI01000009.1"/>
</dbReference>
<dbReference type="Proteomes" id="UP000305654">
    <property type="component" value="Unassembled WGS sequence"/>
</dbReference>
<comment type="caution">
    <text evidence="2">The sequence shown here is derived from an EMBL/GenBank/DDBJ whole genome shotgun (WGS) entry which is preliminary data.</text>
</comment>
<organism evidence="2 3">
    <name type="scientific">Lichenicoccus roseus</name>
    <dbReference type="NCBI Taxonomy" id="2683649"/>
    <lineage>
        <taxon>Bacteria</taxon>
        <taxon>Pseudomonadati</taxon>
        <taxon>Pseudomonadota</taxon>
        <taxon>Alphaproteobacteria</taxon>
        <taxon>Acetobacterales</taxon>
        <taxon>Acetobacteraceae</taxon>
        <taxon>Lichenicoccus</taxon>
    </lineage>
</organism>
<evidence type="ECO:0000313" key="3">
    <source>
        <dbReference type="Proteomes" id="UP000305654"/>
    </source>
</evidence>
<dbReference type="AlphaFoldDB" id="A0A5R9J5P1"/>
<feature type="signal peptide" evidence="1">
    <location>
        <begin position="1"/>
        <end position="21"/>
    </location>
</feature>
<sequence>MRRIGLAAFLLLPWVSLSTHAAAAGPASPEALAQTIRNGLEHRDLVLLESLFNWDGASPVKHRIVAYELRRCFGLHVQAATAEAIGPDAVAAITQSGRFRLNMDISARVRVTFTDADGLDPLAFLAGRTADGYRIALINPTTPTRGQ</sequence>
<evidence type="ECO:0000313" key="2">
    <source>
        <dbReference type="EMBL" id="TLU70931.1"/>
    </source>
</evidence>